<feature type="transmembrane region" description="Helical" evidence="1">
    <location>
        <begin position="9"/>
        <end position="28"/>
    </location>
</feature>
<dbReference type="EMBL" id="MFIF01000009">
    <property type="protein sequence ID" value="OGF87072.1"/>
    <property type="molecule type" value="Genomic_DNA"/>
</dbReference>
<feature type="transmembrane region" description="Helical" evidence="1">
    <location>
        <begin position="312"/>
        <end position="331"/>
    </location>
</feature>
<feature type="transmembrane region" description="Helical" evidence="1">
    <location>
        <begin position="376"/>
        <end position="393"/>
    </location>
</feature>
<sequence length="578" mass="65200">MKFFTEHKFIFVCAILLAFLILLPSWMFPFMAGDAYNGINLGEWDDDAAYIARGREILEGHSLGNTFLKIGKNDSSDPHQTYIDYLLLAPVKLLGLSGVAKNHIVVLYGFYTFLGVALLVLFIYFFILHLSDNKLLSAAAALFTVGGYELVKLYHLPVTAVAYNFNIFSRPIMPVYGLLALFIYINLLAKSLRESGWRRVFWAGISFGALFYVYPFTWTFAAALTGSLFLIYICLRDWESAKKVFWVSAIGLAIGSYALVLLALLMSSEIGKQIAGFTTFISHAPAPFSKLSFLILIMAIIYAFRNRGKKDYPILLAIILASWIALNQQVITGRDPQGVDHYFWYFTIPTSIVVGSYVSWALVWGAERGKLILRKYGSALLGIVIVIAFLNTASRQYARMLVIWDAKEYAQNYRPIIDALNRDTAPGVILSSDLFYGRFFSVYTDHDLFWAMHAFNFATPAERMKDALYVYAYLDKEARGDFAGALYKIDAGGIKKAYGRHYSSIYAALSREKTIDLLSGEYKKIVDDPEGIINILKKADVNYIVWDKNTNPEWDLSPLADKLQEIAASNNIYLYALK</sequence>
<organism evidence="2 3">
    <name type="scientific">Candidatus Giovannonibacteria bacterium RIFCSPLOWO2_01_FULL_46_32</name>
    <dbReference type="NCBI Taxonomy" id="1798353"/>
    <lineage>
        <taxon>Bacteria</taxon>
        <taxon>Candidatus Giovannoniibacteriota</taxon>
    </lineage>
</organism>
<feature type="transmembrane region" description="Helical" evidence="1">
    <location>
        <begin position="171"/>
        <end position="189"/>
    </location>
</feature>
<feature type="transmembrane region" description="Helical" evidence="1">
    <location>
        <begin position="105"/>
        <end position="128"/>
    </location>
</feature>
<name>A0A1F5XGK5_9BACT</name>
<feature type="transmembrane region" description="Helical" evidence="1">
    <location>
        <begin position="135"/>
        <end position="151"/>
    </location>
</feature>
<feature type="transmembrane region" description="Helical" evidence="1">
    <location>
        <begin position="220"/>
        <end position="238"/>
    </location>
</feature>
<dbReference type="AlphaFoldDB" id="A0A1F5XGK5"/>
<feature type="transmembrane region" description="Helical" evidence="1">
    <location>
        <begin position="245"/>
        <end position="266"/>
    </location>
</feature>
<feature type="transmembrane region" description="Helical" evidence="1">
    <location>
        <begin position="286"/>
        <end position="305"/>
    </location>
</feature>
<accession>A0A1F5XGK5</accession>
<evidence type="ECO:0000313" key="3">
    <source>
        <dbReference type="Proteomes" id="UP000177346"/>
    </source>
</evidence>
<proteinExistence type="predicted"/>
<gene>
    <name evidence="2" type="ORF">A3B19_01420</name>
</gene>
<keyword evidence="1" id="KW-1133">Transmembrane helix</keyword>
<evidence type="ECO:0000256" key="1">
    <source>
        <dbReference type="SAM" id="Phobius"/>
    </source>
</evidence>
<evidence type="ECO:0008006" key="4">
    <source>
        <dbReference type="Google" id="ProtNLM"/>
    </source>
</evidence>
<keyword evidence="1" id="KW-0472">Membrane</keyword>
<dbReference type="Proteomes" id="UP000177346">
    <property type="component" value="Unassembled WGS sequence"/>
</dbReference>
<evidence type="ECO:0000313" key="2">
    <source>
        <dbReference type="EMBL" id="OGF87072.1"/>
    </source>
</evidence>
<keyword evidence="1" id="KW-0812">Transmembrane</keyword>
<protein>
    <recommendedName>
        <fullName evidence="4">Glycosyltransferase RgtA/B/C/D-like domain-containing protein</fullName>
    </recommendedName>
</protein>
<comment type="caution">
    <text evidence="2">The sequence shown here is derived from an EMBL/GenBank/DDBJ whole genome shotgun (WGS) entry which is preliminary data.</text>
</comment>
<feature type="transmembrane region" description="Helical" evidence="1">
    <location>
        <begin position="343"/>
        <end position="364"/>
    </location>
</feature>
<reference evidence="2 3" key="1">
    <citation type="journal article" date="2016" name="Nat. Commun.">
        <title>Thousands of microbial genomes shed light on interconnected biogeochemical processes in an aquifer system.</title>
        <authorList>
            <person name="Anantharaman K."/>
            <person name="Brown C.T."/>
            <person name="Hug L.A."/>
            <person name="Sharon I."/>
            <person name="Castelle C.J."/>
            <person name="Probst A.J."/>
            <person name="Thomas B.C."/>
            <person name="Singh A."/>
            <person name="Wilkins M.J."/>
            <person name="Karaoz U."/>
            <person name="Brodie E.L."/>
            <person name="Williams K.H."/>
            <person name="Hubbard S.S."/>
            <person name="Banfield J.F."/>
        </authorList>
    </citation>
    <scope>NUCLEOTIDE SEQUENCE [LARGE SCALE GENOMIC DNA]</scope>
</reference>